<evidence type="ECO:0000313" key="3">
    <source>
        <dbReference type="Proteomes" id="UP000799439"/>
    </source>
</evidence>
<dbReference type="SUPFAM" id="SSF51735">
    <property type="entry name" value="NAD(P)-binding Rossmann-fold domains"/>
    <property type="match status" value="1"/>
</dbReference>
<protein>
    <submittedName>
        <fullName evidence="2">Short-chain dehydrogenases/reductase</fullName>
    </submittedName>
</protein>
<gene>
    <name evidence="2" type="ORF">K461DRAFT_314127</name>
</gene>
<keyword evidence="1" id="KW-0560">Oxidoreductase</keyword>
<dbReference type="OrthoDB" id="2898509at2759"/>
<proteinExistence type="predicted"/>
<evidence type="ECO:0000313" key="2">
    <source>
        <dbReference type="EMBL" id="KAF2151230.1"/>
    </source>
</evidence>
<dbReference type="Proteomes" id="UP000799439">
    <property type="component" value="Unassembled WGS sequence"/>
</dbReference>
<dbReference type="InterPro" id="IPR052228">
    <property type="entry name" value="Sec_Metab_Biosynth_Oxidored"/>
</dbReference>
<accession>A0A9P4MEI8</accession>
<organism evidence="2 3">
    <name type="scientific">Myriangium duriaei CBS 260.36</name>
    <dbReference type="NCBI Taxonomy" id="1168546"/>
    <lineage>
        <taxon>Eukaryota</taxon>
        <taxon>Fungi</taxon>
        <taxon>Dikarya</taxon>
        <taxon>Ascomycota</taxon>
        <taxon>Pezizomycotina</taxon>
        <taxon>Dothideomycetes</taxon>
        <taxon>Dothideomycetidae</taxon>
        <taxon>Myriangiales</taxon>
        <taxon>Myriangiaceae</taxon>
        <taxon>Myriangium</taxon>
    </lineage>
</organism>
<keyword evidence="3" id="KW-1185">Reference proteome</keyword>
<dbReference type="InterPro" id="IPR036291">
    <property type="entry name" value="NAD(P)-bd_dom_sf"/>
</dbReference>
<name>A0A9P4MEI8_9PEZI</name>
<sequence length="339" mass="36703">MVALEAIRASNERIATTLPAGLVAVFIGATNGVGETTVRQFAKYAQSPRVYIIGRSQEAGTRITKECKELNPRGEFTFISKDTSLMRNVDELCGDLKRREKTINLLFLTIGTLQRGIKTAEGMHYPAALTVHARNRFMTNLLPLVSNAPSLRRVVSVFIGGLEGPKIDMDDFQGWHMKLMANRGHAASITTLTLEGHHKTYPQVSFVHNFPGVVRSGIARGTGLIFAAFSAFGRLFGRLIFMDTQEAGDRHLFLATSARYSASRDDTAAGVPLGDHVDLARGTDGVPGSGVYSIDANGESASQAVEKVLAGLRTDGMVEKVMNALEEDIQSALAIHINT</sequence>
<dbReference type="GO" id="GO:0016491">
    <property type="term" value="F:oxidoreductase activity"/>
    <property type="evidence" value="ECO:0007669"/>
    <property type="project" value="UniProtKB-KW"/>
</dbReference>
<dbReference type="EMBL" id="ML996088">
    <property type="protein sequence ID" value="KAF2151230.1"/>
    <property type="molecule type" value="Genomic_DNA"/>
</dbReference>
<dbReference type="Gene3D" id="3.40.50.720">
    <property type="entry name" value="NAD(P)-binding Rossmann-like Domain"/>
    <property type="match status" value="1"/>
</dbReference>
<evidence type="ECO:0000256" key="1">
    <source>
        <dbReference type="ARBA" id="ARBA00023002"/>
    </source>
</evidence>
<dbReference type="InterPro" id="IPR002347">
    <property type="entry name" value="SDR_fam"/>
</dbReference>
<dbReference type="Pfam" id="PF00106">
    <property type="entry name" value="adh_short"/>
    <property type="match status" value="1"/>
</dbReference>
<dbReference type="PANTHER" id="PTHR47534">
    <property type="entry name" value="YALI0E05731P"/>
    <property type="match status" value="1"/>
</dbReference>
<reference evidence="2" key="1">
    <citation type="journal article" date="2020" name="Stud. Mycol.">
        <title>101 Dothideomycetes genomes: a test case for predicting lifestyles and emergence of pathogens.</title>
        <authorList>
            <person name="Haridas S."/>
            <person name="Albert R."/>
            <person name="Binder M."/>
            <person name="Bloem J."/>
            <person name="Labutti K."/>
            <person name="Salamov A."/>
            <person name="Andreopoulos B."/>
            <person name="Baker S."/>
            <person name="Barry K."/>
            <person name="Bills G."/>
            <person name="Bluhm B."/>
            <person name="Cannon C."/>
            <person name="Castanera R."/>
            <person name="Culley D."/>
            <person name="Daum C."/>
            <person name="Ezra D."/>
            <person name="Gonzalez J."/>
            <person name="Henrissat B."/>
            <person name="Kuo A."/>
            <person name="Liang C."/>
            <person name="Lipzen A."/>
            <person name="Lutzoni F."/>
            <person name="Magnuson J."/>
            <person name="Mondo S."/>
            <person name="Nolan M."/>
            <person name="Ohm R."/>
            <person name="Pangilinan J."/>
            <person name="Park H.-J."/>
            <person name="Ramirez L."/>
            <person name="Alfaro M."/>
            <person name="Sun H."/>
            <person name="Tritt A."/>
            <person name="Yoshinaga Y."/>
            <person name="Zwiers L.-H."/>
            <person name="Turgeon B."/>
            <person name="Goodwin S."/>
            <person name="Spatafora J."/>
            <person name="Crous P."/>
            <person name="Grigoriev I."/>
        </authorList>
    </citation>
    <scope>NUCLEOTIDE SEQUENCE</scope>
    <source>
        <strain evidence="2">CBS 260.36</strain>
    </source>
</reference>
<dbReference type="PANTHER" id="PTHR47534:SF3">
    <property type="entry name" value="ALCOHOL DEHYDROGENASE-LIKE C-TERMINAL DOMAIN-CONTAINING PROTEIN"/>
    <property type="match status" value="1"/>
</dbReference>
<dbReference type="AlphaFoldDB" id="A0A9P4MEI8"/>
<comment type="caution">
    <text evidence="2">The sequence shown here is derived from an EMBL/GenBank/DDBJ whole genome shotgun (WGS) entry which is preliminary data.</text>
</comment>